<evidence type="ECO:0000256" key="13">
    <source>
        <dbReference type="ARBA" id="ARBA00022884"/>
    </source>
</evidence>
<dbReference type="GO" id="GO:0006397">
    <property type="term" value="P:mRNA processing"/>
    <property type="evidence" value="ECO:0007669"/>
    <property type="project" value="UniProtKB-KW"/>
</dbReference>
<keyword evidence="9" id="KW-0507">mRNA processing</keyword>
<feature type="compositionally biased region" description="Acidic residues" evidence="18">
    <location>
        <begin position="51"/>
        <end position="84"/>
    </location>
</feature>
<evidence type="ECO:0000256" key="17">
    <source>
        <dbReference type="ARBA" id="ARBA00023273"/>
    </source>
</evidence>
<evidence type="ECO:0000256" key="11">
    <source>
        <dbReference type="ARBA" id="ARBA00022816"/>
    </source>
</evidence>
<feature type="compositionally biased region" description="Basic and acidic residues" evidence="18">
    <location>
        <begin position="89"/>
        <end position="103"/>
    </location>
</feature>
<evidence type="ECO:0000256" key="4">
    <source>
        <dbReference type="ARBA" id="ARBA00004556"/>
    </source>
</evidence>
<dbReference type="GO" id="GO:0000184">
    <property type="term" value="P:nuclear-transcribed mRNA catabolic process, nonsense-mediated decay"/>
    <property type="evidence" value="ECO:0007669"/>
    <property type="project" value="UniProtKB-KW"/>
</dbReference>
<dbReference type="GO" id="GO:0016607">
    <property type="term" value="C:nuclear speck"/>
    <property type="evidence" value="ECO:0007669"/>
    <property type="project" value="UniProtKB-SubCell"/>
</dbReference>
<evidence type="ECO:0000259" key="19">
    <source>
        <dbReference type="SMART" id="SM01044"/>
    </source>
</evidence>
<dbReference type="GO" id="GO:0010494">
    <property type="term" value="C:cytoplasmic stress granule"/>
    <property type="evidence" value="ECO:0007669"/>
    <property type="project" value="UniProtKB-SubCell"/>
</dbReference>
<evidence type="ECO:0000313" key="20">
    <source>
        <dbReference type="EMBL" id="KAJ9573526.1"/>
    </source>
</evidence>
<evidence type="ECO:0000256" key="14">
    <source>
        <dbReference type="ARBA" id="ARBA00023161"/>
    </source>
</evidence>
<evidence type="ECO:0000256" key="9">
    <source>
        <dbReference type="ARBA" id="ARBA00022664"/>
    </source>
</evidence>
<evidence type="ECO:0000256" key="8">
    <source>
        <dbReference type="ARBA" id="ARBA00022490"/>
    </source>
</evidence>
<feature type="non-terminal residue" evidence="20">
    <location>
        <position position="1"/>
    </location>
</feature>
<evidence type="ECO:0000256" key="3">
    <source>
        <dbReference type="ARBA" id="ARBA00004324"/>
    </source>
</evidence>
<dbReference type="GO" id="GO:0030425">
    <property type="term" value="C:dendrite"/>
    <property type="evidence" value="ECO:0007669"/>
    <property type="project" value="UniProtKB-SubCell"/>
</dbReference>
<dbReference type="PANTHER" id="PTHR13434:SF0">
    <property type="entry name" value="PROTEIN CASC3"/>
    <property type="match status" value="1"/>
</dbReference>
<protein>
    <recommendedName>
        <fullName evidence="6">Protein CASC3</fullName>
    </recommendedName>
</protein>
<organism evidence="20 21">
    <name type="scientific">Diploptera punctata</name>
    <name type="common">Pacific beetle cockroach</name>
    <dbReference type="NCBI Taxonomy" id="6984"/>
    <lineage>
        <taxon>Eukaryota</taxon>
        <taxon>Metazoa</taxon>
        <taxon>Ecdysozoa</taxon>
        <taxon>Arthropoda</taxon>
        <taxon>Hexapoda</taxon>
        <taxon>Insecta</taxon>
        <taxon>Pterygota</taxon>
        <taxon>Neoptera</taxon>
        <taxon>Polyneoptera</taxon>
        <taxon>Dictyoptera</taxon>
        <taxon>Blattodea</taxon>
        <taxon>Blaberoidea</taxon>
        <taxon>Blaberidae</taxon>
        <taxon>Diplopterinae</taxon>
        <taxon>Diploptera</taxon>
    </lineage>
</organism>
<feature type="compositionally biased region" description="Basic and acidic residues" evidence="18">
    <location>
        <begin position="1"/>
        <end position="21"/>
    </location>
</feature>
<keyword evidence="11" id="KW-0509">mRNA transport</keyword>
<feature type="compositionally biased region" description="Polar residues" evidence="18">
    <location>
        <begin position="392"/>
        <end position="412"/>
    </location>
</feature>
<keyword evidence="15" id="KW-0508">mRNA splicing</keyword>
<evidence type="ECO:0000256" key="5">
    <source>
        <dbReference type="ARBA" id="ARBA00009548"/>
    </source>
</evidence>
<sequence>MADEGRRRKPRDSEDSEKFSEDSYGDNEIIKGSEEEGDPNASTEGTRESEYETVGDSETDDSTAVDEDDDDSVIIEYEREEGDGQESVPPKEKKLDDDEDRRNPQYIPKRGTFYEHDDRTATEDASGGETNDKEAVDRATKESQGGGDAKAKKVWREHENRWSHDRYNPDEQAPKSREELIAIYGYDIRNEEGPPRARRRRRYGRGPNKYTRNWEDEDAYGKPQATTQSTRGNRRGGRRGGANQTRGIDVNQEEFPPLINNKQNNENSDTSAEQNLPIQGSTYSNRTIGGRKYKEERNNIKKTQQDAFPPLDLDSHPKNIVNELVNRTQNLTINNNVNSREENSGTSNVASNRRVHRDIRDVPFTDGGPRNVRWRGRGRGRGSCVGGMDGNLTKSRGNIRSSSGTRLSQDSVQHLHQDEGNVHTQHHQSQQQQLQSQQSQSGVTGSDRRQQVVVPPRMQHQQQQQQDNSGSNRPKRYSSLRQRSLPESGTTYTQAPPNAYFQAAGDLEAGDNGNNRPKRYSTIRPCSGAVYPQPDPAPTYFPPAGYVTPQPVYGDTPQHPQSAGTPPLQLITPHAHAAGPAYAATFPSPPTGFVGPAPRMLPPVAGAPPPFIPAPAPGAPILNYVATPSAYTAFQSYTAVFSSQRSGITYYNTEEQNIVPRPITQKRQRSAIPIVPPPERAPRGRGRTNREETSPPVAANTNTLNPPSSSPPPPTSWILIHYLASYCTEIKYLNFKCLFVTTLAILSHTLKNAPPLQVVPTFHSDDSVFNRGYKTLRSITTKASLTPQMVHQVNLNLDRRIEIFTDHSPIYHKDASCRCENAPQYRRP</sequence>
<feature type="compositionally biased region" description="Basic and acidic residues" evidence="18">
    <location>
        <begin position="112"/>
        <end position="122"/>
    </location>
</feature>
<evidence type="ECO:0000256" key="18">
    <source>
        <dbReference type="SAM" id="MobiDB-lite"/>
    </source>
</evidence>
<evidence type="ECO:0000313" key="21">
    <source>
        <dbReference type="Proteomes" id="UP001233999"/>
    </source>
</evidence>
<dbReference type="GO" id="GO:0003729">
    <property type="term" value="F:mRNA binding"/>
    <property type="evidence" value="ECO:0007669"/>
    <property type="project" value="InterPro"/>
</dbReference>
<evidence type="ECO:0000256" key="7">
    <source>
        <dbReference type="ARBA" id="ARBA00022448"/>
    </source>
</evidence>
<evidence type="ECO:0000256" key="2">
    <source>
        <dbReference type="ARBA" id="ARBA00004279"/>
    </source>
</evidence>
<feature type="compositionally biased region" description="Polar residues" evidence="18">
    <location>
        <begin position="336"/>
        <end position="351"/>
    </location>
</feature>
<dbReference type="InterPro" id="IPR018545">
    <property type="entry name" value="Btz_dom"/>
</dbReference>
<evidence type="ECO:0000256" key="16">
    <source>
        <dbReference type="ARBA" id="ARBA00023242"/>
    </source>
</evidence>
<dbReference type="InterPro" id="IPR028544">
    <property type="entry name" value="CASC3"/>
</dbReference>
<feature type="compositionally biased region" description="Basic and acidic residues" evidence="18">
    <location>
        <begin position="130"/>
        <end position="141"/>
    </location>
</feature>
<keyword evidence="14" id="KW-0866">Nonsense-mediated mRNA decay</keyword>
<keyword evidence="13" id="KW-0694">RNA-binding</keyword>
<keyword evidence="7" id="KW-0813">Transport</keyword>
<dbReference type="GO" id="GO:0048471">
    <property type="term" value="C:perinuclear region of cytoplasm"/>
    <property type="evidence" value="ECO:0007669"/>
    <property type="project" value="UniProtKB-SubCell"/>
</dbReference>
<evidence type="ECO:0000256" key="1">
    <source>
        <dbReference type="ARBA" id="ARBA00004210"/>
    </source>
</evidence>
<comment type="caution">
    <text evidence="20">The sequence shown here is derived from an EMBL/GenBank/DDBJ whole genome shotgun (WGS) entry which is preliminary data.</text>
</comment>
<feature type="compositionally biased region" description="Polar residues" evidence="18">
    <location>
        <begin position="479"/>
        <end position="496"/>
    </location>
</feature>
<dbReference type="Proteomes" id="UP001233999">
    <property type="component" value="Unassembled WGS sequence"/>
</dbReference>
<feature type="compositionally biased region" description="Low complexity" evidence="18">
    <location>
        <begin position="451"/>
        <end position="466"/>
    </location>
</feature>
<dbReference type="Pfam" id="PF09405">
    <property type="entry name" value="Btz"/>
    <property type="match status" value="1"/>
</dbReference>
<keyword evidence="21" id="KW-1185">Reference proteome</keyword>
<keyword evidence="16" id="KW-0539">Nucleus</keyword>
<evidence type="ECO:0000256" key="15">
    <source>
        <dbReference type="ARBA" id="ARBA00023187"/>
    </source>
</evidence>
<dbReference type="GO" id="GO:0035145">
    <property type="term" value="C:exon-exon junction complex"/>
    <property type="evidence" value="ECO:0007669"/>
    <property type="project" value="InterPro"/>
</dbReference>
<feature type="compositionally biased region" description="Polar residues" evidence="18">
    <location>
        <begin position="260"/>
        <end position="287"/>
    </location>
</feature>
<accession>A0AAD7Z492</accession>
<dbReference type="SMART" id="SM01044">
    <property type="entry name" value="Btz"/>
    <property type="match status" value="1"/>
</dbReference>
<feature type="domain" description="Btz" evidence="19">
    <location>
        <begin position="74"/>
        <end position="193"/>
    </location>
</feature>
<keyword evidence="17" id="KW-0966">Cell projection</keyword>
<feature type="region of interest" description="Disordered" evidence="18">
    <location>
        <begin position="1"/>
        <end position="297"/>
    </location>
</feature>
<feature type="compositionally biased region" description="Low complexity" evidence="18">
    <location>
        <begin position="427"/>
        <end position="441"/>
    </location>
</feature>
<dbReference type="GO" id="GO:0051028">
    <property type="term" value="P:mRNA transport"/>
    <property type="evidence" value="ECO:0007669"/>
    <property type="project" value="UniProtKB-KW"/>
</dbReference>
<evidence type="ECO:0000256" key="10">
    <source>
        <dbReference type="ARBA" id="ARBA00022728"/>
    </source>
</evidence>
<gene>
    <name evidence="20" type="ORF">L9F63_009090</name>
</gene>
<feature type="region of interest" description="Disordered" evidence="18">
    <location>
        <begin position="663"/>
        <end position="711"/>
    </location>
</feature>
<name>A0AAD7Z492_DIPPU</name>
<dbReference type="PANTHER" id="PTHR13434">
    <property type="entry name" value="PROTEIN CASC3"/>
    <property type="match status" value="1"/>
</dbReference>
<dbReference type="GO" id="GO:0005681">
    <property type="term" value="C:spliceosomal complex"/>
    <property type="evidence" value="ECO:0007669"/>
    <property type="project" value="UniProtKB-KW"/>
</dbReference>
<dbReference type="AlphaFoldDB" id="A0AAD7Z492"/>
<feature type="region of interest" description="Disordered" evidence="18">
    <location>
        <begin position="336"/>
        <end position="497"/>
    </location>
</feature>
<proteinExistence type="inferred from homology"/>
<keyword evidence="8" id="KW-0963">Cytoplasm</keyword>
<dbReference type="GO" id="GO:0006417">
    <property type="term" value="P:regulation of translation"/>
    <property type="evidence" value="ECO:0007669"/>
    <property type="project" value="UniProtKB-KW"/>
</dbReference>
<feature type="compositionally biased region" description="Basic and acidic residues" evidence="18">
    <location>
        <begin position="149"/>
        <end position="180"/>
    </location>
</feature>
<evidence type="ECO:0000256" key="12">
    <source>
        <dbReference type="ARBA" id="ARBA00022845"/>
    </source>
</evidence>
<comment type="similarity">
    <text evidence="5">Belongs to the CASC3 family.</text>
</comment>
<dbReference type="EMBL" id="JASPKZ010010696">
    <property type="protein sequence ID" value="KAJ9573526.1"/>
    <property type="molecule type" value="Genomic_DNA"/>
</dbReference>
<keyword evidence="12" id="KW-0810">Translation regulation</keyword>
<reference evidence="20" key="2">
    <citation type="submission" date="2023-05" db="EMBL/GenBank/DDBJ databases">
        <authorList>
            <person name="Fouks B."/>
        </authorList>
    </citation>
    <scope>NUCLEOTIDE SEQUENCE</scope>
    <source>
        <strain evidence="20">Stay&amp;Tobe</strain>
        <tissue evidence="20">Testes</tissue>
    </source>
</reference>
<comment type="subcellular location">
    <subcellularLocation>
        <location evidence="2">Cell projection</location>
        <location evidence="2">Dendrite</location>
    </subcellularLocation>
    <subcellularLocation>
        <location evidence="1">Cytoplasm</location>
        <location evidence="1">Stress granule</location>
    </subcellularLocation>
    <subcellularLocation>
        <location evidence="4">Cytoplasm</location>
        <location evidence="4">Perinuclear region</location>
    </subcellularLocation>
    <subcellularLocation>
        <location evidence="3">Nucleus speckle</location>
    </subcellularLocation>
</comment>
<keyword evidence="10" id="KW-0747">Spliceosome</keyword>
<reference evidence="20" key="1">
    <citation type="journal article" date="2023" name="IScience">
        <title>Live-bearing cockroach genome reveals convergent evolutionary mechanisms linked to viviparity in insects and beyond.</title>
        <authorList>
            <person name="Fouks B."/>
            <person name="Harrison M.C."/>
            <person name="Mikhailova A.A."/>
            <person name="Marchal E."/>
            <person name="English S."/>
            <person name="Carruthers M."/>
            <person name="Jennings E.C."/>
            <person name="Chiamaka E.L."/>
            <person name="Frigard R.A."/>
            <person name="Pippel M."/>
            <person name="Attardo G.M."/>
            <person name="Benoit J.B."/>
            <person name="Bornberg-Bauer E."/>
            <person name="Tobe S.S."/>
        </authorList>
    </citation>
    <scope>NUCLEOTIDE SEQUENCE</scope>
    <source>
        <strain evidence="20">Stay&amp;Tobe</strain>
    </source>
</reference>
<dbReference type="GO" id="GO:0008380">
    <property type="term" value="P:RNA splicing"/>
    <property type="evidence" value="ECO:0007669"/>
    <property type="project" value="UniProtKB-KW"/>
</dbReference>
<evidence type="ECO:0000256" key="6">
    <source>
        <dbReference type="ARBA" id="ARBA00019964"/>
    </source>
</evidence>